<dbReference type="GO" id="GO:0046872">
    <property type="term" value="F:metal ion binding"/>
    <property type="evidence" value="ECO:0007669"/>
    <property type="project" value="UniProtKB-UniRule"/>
</dbReference>
<feature type="binding site" evidence="8">
    <location>
        <begin position="144"/>
        <end position="145"/>
    </location>
    <ligand>
        <name>NAD(+)</name>
        <dbReference type="ChEBI" id="CHEBI:57540"/>
    </ligand>
</feature>
<evidence type="ECO:0000313" key="10">
    <source>
        <dbReference type="Proteomes" id="UP000177701"/>
    </source>
</evidence>
<comment type="function">
    <text evidence="8">Involved in the regulation of the intracellular balance of NAD and NADP, and is a key enzyme in the biosynthesis of NADP. Catalyzes specifically the phosphorylation on 2'-hydroxyl of the adenosine moiety of NAD to yield NADP.</text>
</comment>
<reference evidence="9 10" key="1">
    <citation type="journal article" date="2016" name="Nat. Commun.">
        <title>Thousands of microbial genomes shed light on interconnected biogeochemical processes in an aquifer system.</title>
        <authorList>
            <person name="Anantharaman K."/>
            <person name="Brown C.T."/>
            <person name="Hug L.A."/>
            <person name="Sharon I."/>
            <person name="Castelle C.J."/>
            <person name="Probst A.J."/>
            <person name="Thomas B.C."/>
            <person name="Singh A."/>
            <person name="Wilkins M.J."/>
            <person name="Karaoz U."/>
            <person name="Brodie E.L."/>
            <person name="Williams K.H."/>
            <person name="Hubbard S.S."/>
            <person name="Banfield J.F."/>
        </authorList>
    </citation>
    <scope>NUCLEOTIDE SEQUENCE [LARGE SCALE GENOMIC DNA]</scope>
</reference>
<comment type="caution">
    <text evidence="8">Lacks conserved residue(s) required for the propagation of feature annotation.</text>
</comment>
<dbReference type="HAMAP" id="MF_00361">
    <property type="entry name" value="NAD_kinase"/>
    <property type="match status" value="1"/>
</dbReference>
<feature type="binding site" evidence="8">
    <location>
        <position position="75"/>
    </location>
    <ligand>
        <name>NAD(+)</name>
        <dbReference type="ChEBI" id="CHEBI:57540"/>
    </ligand>
</feature>
<evidence type="ECO:0000256" key="5">
    <source>
        <dbReference type="ARBA" id="ARBA00022857"/>
    </source>
</evidence>
<dbReference type="GO" id="GO:0051287">
    <property type="term" value="F:NAD binding"/>
    <property type="evidence" value="ECO:0007669"/>
    <property type="project" value="UniProtKB-ARBA"/>
</dbReference>
<dbReference type="GO" id="GO:0005524">
    <property type="term" value="F:ATP binding"/>
    <property type="evidence" value="ECO:0007669"/>
    <property type="project" value="UniProtKB-KW"/>
</dbReference>
<evidence type="ECO:0000256" key="1">
    <source>
        <dbReference type="ARBA" id="ARBA00022679"/>
    </source>
</evidence>
<dbReference type="GO" id="GO:0019674">
    <property type="term" value="P:NAD+ metabolic process"/>
    <property type="evidence" value="ECO:0007669"/>
    <property type="project" value="InterPro"/>
</dbReference>
<keyword evidence="1 8" id="KW-0808">Transferase</keyword>
<evidence type="ECO:0000256" key="7">
    <source>
        <dbReference type="ARBA" id="ARBA00047925"/>
    </source>
</evidence>
<sequence>MKFDSVGLIINYKKEKTGETACKIIDWLSSKKLKVCIEGNMGKEIGRKELNCPTEKFLKEVDLIISLGGDGTLLRAARLAAAEDIPVFGVNLGGLGFLTQIGIDDLEKSLEKLYQERYFLDERMMLSCTVKRREKEIKKFTSLNDVVIGKGAFARIICLAAYVNNDYVITYSADGLVVSTSTGSTAYSLSAGGPIVSPNINSIILTPICPHTLSARPLIIGEDDQVKITLEVSEEVVMATIDGQERFALKLNDEVIIKKSDHKARLITFKEKSFYAILREKLRWSGQIDSIL</sequence>
<evidence type="ECO:0000256" key="2">
    <source>
        <dbReference type="ARBA" id="ARBA00022741"/>
    </source>
</evidence>
<dbReference type="EMBL" id="MEYH01000074">
    <property type="protein sequence ID" value="OGD14810.1"/>
    <property type="molecule type" value="Genomic_DNA"/>
</dbReference>
<dbReference type="SUPFAM" id="SSF111331">
    <property type="entry name" value="NAD kinase/diacylglycerol kinase-like"/>
    <property type="match status" value="1"/>
</dbReference>
<comment type="catalytic activity">
    <reaction evidence="7 8">
        <text>NAD(+) + ATP = ADP + NADP(+) + H(+)</text>
        <dbReference type="Rhea" id="RHEA:18629"/>
        <dbReference type="ChEBI" id="CHEBI:15378"/>
        <dbReference type="ChEBI" id="CHEBI:30616"/>
        <dbReference type="ChEBI" id="CHEBI:57540"/>
        <dbReference type="ChEBI" id="CHEBI:58349"/>
        <dbReference type="ChEBI" id="CHEBI:456216"/>
        <dbReference type="EC" id="2.7.1.23"/>
    </reaction>
</comment>
<evidence type="ECO:0000256" key="8">
    <source>
        <dbReference type="HAMAP-Rule" id="MF_00361"/>
    </source>
</evidence>
<keyword evidence="5 8" id="KW-0521">NADP</keyword>
<dbReference type="EC" id="2.7.1.23" evidence="8"/>
<feature type="binding site" evidence="8">
    <location>
        <position position="155"/>
    </location>
    <ligand>
        <name>NAD(+)</name>
        <dbReference type="ChEBI" id="CHEBI:57540"/>
    </ligand>
</feature>
<feature type="binding site" evidence="8">
    <location>
        <begin position="70"/>
        <end position="71"/>
    </location>
    <ligand>
        <name>NAD(+)</name>
        <dbReference type="ChEBI" id="CHEBI:57540"/>
    </ligand>
</feature>
<dbReference type="PANTHER" id="PTHR20275">
    <property type="entry name" value="NAD KINASE"/>
    <property type="match status" value="1"/>
</dbReference>
<evidence type="ECO:0000313" key="9">
    <source>
        <dbReference type="EMBL" id="OGD14810.1"/>
    </source>
</evidence>
<gene>
    <name evidence="8" type="primary">nadK</name>
    <name evidence="9" type="ORF">A2V47_09125</name>
</gene>
<dbReference type="AlphaFoldDB" id="A0A1F5A8D7"/>
<dbReference type="GO" id="GO:0005737">
    <property type="term" value="C:cytoplasm"/>
    <property type="evidence" value="ECO:0007669"/>
    <property type="project" value="UniProtKB-SubCell"/>
</dbReference>
<dbReference type="Pfam" id="PF20143">
    <property type="entry name" value="NAD_kinase_C"/>
    <property type="match status" value="1"/>
</dbReference>
<comment type="subcellular location">
    <subcellularLocation>
        <location evidence="8">Cytoplasm</location>
    </subcellularLocation>
</comment>
<dbReference type="FunFam" id="2.60.200.30:FF:000009">
    <property type="entry name" value="Poly(P)/ATP NAD kinase"/>
    <property type="match status" value="1"/>
</dbReference>
<evidence type="ECO:0000256" key="3">
    <source>
        <dbReference type="ARBA" id="ARBA00022777"/>
    </source>
</evidence>
<keyword evidence="3 8" id="KW-0418">Kinase</keyword>
<dbReference type="STRING" id="1797291.A2V47_09125"/>
<dbReference type="InterPro" id="IPR016064">
    <property type="entry name" value="NAD/diacylglycerol_kinase_sf"/>
</dbReference>
<feature type="binding site" evidence="8">
    <location>
        <position position="244"/>
    </location>
    <ligand>
        <name>NAD(+)</name>
        <dbReference type="ChEBI" id="CHEBI:57540"/>
    </ligand>
</feature>
<dbReference type="InterPro" id="IPR017437">
    <property type="entry name" value="ATP-NAD_kinase_PpnK-typ_C"/>
</dbReference>
<evidence type="ECO:0000256" key="6">
    <source>
        <dbReference type="ARBA" id="ARBA00023027"/>
    </source>
</evidence>
<comment type="similarity">
    <text evidence="8">Belongs to the NAD kinase family.</text>
</comment>
<dbReference type="Pfam" id="PF01513">
    <property type="entry name" value="NAD_kinase"/>
    <property type="match status" value="1"/>
</dbReference>
<organism evidence="9 10">
    <name type="scientific">Candidatus Sediminicultor quintus</name>
    <dbReference type="NCBI Taxonomy" id="1797291"/>
    <lineage>
        <taxon>Bacteria</taxon>
        <taxon>Pseudomonadati</taxon>
        <taxon>Atribacterota</taxon>
        <taxon>Candidatus Phoenicimicrobiia</taxon>
        <taxon>Candidatus Pheonicimicrobiales</taxon>
        <taxon>Candidatus Phoenicimicrobiaceae</taxon>
        <taxon>Candidatus Sediminicultor</taxon>
    </lineage>
</organism>
<comment type="cofactor">
    <cofactor evidence="8">
        <name>a divalent metal cation</name>
        <dbReference type="ChEBI" id="CHEBI:60240"/>
    </cofactor>
</comment>
<dbReference type="Proteomes" id="UP000177701">
    <property type="component" value="Unassembled WGS sequence"/>
</dbReference>
<dbReference type="GO" id="GO:0003951">
    <property type="term" value="F:NAD+ kinase activity"/>
    <property type="evidence" value="ECO:0007669"/>
    <property type="project" value="UniProtKB-UniRule"/>
</dbReference>
<keyword evidence="6 8" id="KW-0520">NAD</keyword>
<dbReference type="Gene3D" id="2.60.200.30">
    <property type="entry name" value="Probable inorganic polyphosphate/atp-NAD kinase, domain 2"/>
    <property type="match status" value="1"/>
</dbReference>
<keyword evidence="4 8" id="KW-0067">ATP-binding</keyword>
<dbReference type="Gene3D" id="3.40.50.10330">
    <property type="entry name" value="Probable inorganic polyphosphate/atp-NAD kinase, domain 1"/>
    <property type="match status" value="1"/>
</dbReference>
<feature type="active site" description="Proton acceptor" evidence="8">
    <location>
        <position position="70"/>
    </location>
</feature>
<keyword evidence="8" id="KW-0963">Cytoplasm</keyword>
<accession>A0A1F5A8D7</accession>
<protein>
    <recommendedName>
        <fullName evidence="8">NAD kinase</fullName>
        <ecNumber evidence="8">2.7.1.23</ecNumber>
    </recommendedName>
    <alternativeName>
        <fullName evidence="8">ATP-dependent NAD kinase</fullName>
    </alternativeName>
</protein>
<comment type="caution">
    <text evidence="9">The sequence shown here is derived from an EMBL/GenBank/DDBJ whole genome shotgun (WGS) entry which is preliminary data.</text>
</comment>
<dbReference type="InterPro" id="IPR002504">
    <property type="entry name" value="NADK"/>
</dbReference>
<dbReference type="InterPro" id="IPR017438">
    <property type="entry name" value="ATP-NAD_kinase_N"/>
</dbReference>
<dbReference type="PANTHER" id="PTHR20275:SF0">
    <property type="entry name" value="NAD KINASE"/>
    <property type="match status" value="1"/>
</dbReference>
<evidence type="ECO:0000256" key="4">
    <source>
        <dbReference type="ARBA" id="ARBA00022840"/>
    </source>
</evidence>
<feature type="binding site" evidence="8">
    <location>
        <begin position="185"/>
        <end position="190"/>
    </location>
    <ligand>
        <name>NAD(+)</name>
        <dbReference type="ChEBI" id="CHEBI:57540"/>
    </ligand>
</feature>
<proteinExistence type="inferred from homology"/>
<name>A0A1F5A8D7_9BACT</name>
<feature type="binding site" evidence="8">
    <location>
        <position position="174"/>
    </location>
    <ligand>
        <name>NAD(+)</name>
        <dbReference type="ChEBI" id="CHEBI:57540"/>
    </ligand>
</feature>
<dbReference type="GO" id="GO:0006741">
    <property type="term" value="P:NADP+ biosynthetic process"/>
    <property type="evidence" value="ECO:0007669"/>
    <property type="project" value="UniProtKB-UniRule"/>
</dbReference>
<keyword evidence="2 8" id="KW-0547">Nucleotide-binding</keyword>